<accession>U5QNS5</accession>
<evidence type="ECO:0000256" key="5">
    <source>
        <dbReference type="ARBA" id="ARBA00022840"/>
    </source>
</evidence>
<dbReference type="HAMAP" id="MF_00065">
    <property type="entry name" value="Adenylyl_sulf_kinase"/>
    <property type="match status" value="1"/>
</dbReference>
<gene>
    <name evidence="6 9" type="primary">cysC</name>
    <name evidence="9" type="ORF">GKIL_4340</name>
</gene>
<dbReference type="Pfam" id="PF01583">
    <property type="entry name" value="APS_kinase"/>
    <property type="match status" value="1"/>
</dbReference>
<dbReference type="GO" id="GO:0004020">
    <property type="term" value="F:adenylylsulfate kinase activity"/>
    <property type="evidence" value="ECO:0007669"/>
    <property type="project" value="UniProtKB-UniRule"/>
</dbReference>
<feature type="active site" description="Phosphoserine intermediate" evidence="6">
    <location>
        <position position="98"/>
    </location>
</feature>
<dbReference type="HOGENOM" id="CLU_046932_2_1_3"/>
<keyword evidence="6" id="KW-0597">Phosphoprotein</keyword>
<evidence type="ECO:0000259" key="8">
    <source>
        <dbReference type="Pfam" id="PF01583"/>
    </source>
</evidence>
<keyword evidence="4 6" id="KW-0547">Nucleotide-binding</keyword>
<dbReference type="CDD" id="cd02027">
    <property type="entry name" value="APSK"/>
    <property type="match status" value="1"/>
</dbReference>
<dbReference type="PANTHER" id="PTHR42700">
    <property type="entry name" value="SULFATE ADENYLYLTRANSFERASE"/>
    <property type="match status" value="1"/>
</dbReference>
<evidence type="ECO:0000256" key="7">
    <source>
        <dbReference type="RuleBase" id="RU004347"/>
    </source>
</evidence>
<evidence type="ECO:0000256" key="3">
    <source>
        <dbReference type="ARBA" id="ARBA00022679"/>
    </source>
</evidence>
<comment type="similarity">
    <text evidence="6 7">Belongs to the APS kinase family.</text>
</comment>
<dbReference type="GO" id="GO:0019379">
    <property type="term" value="P:sulfate assimilation, phosphoadenylyl sulfate reduction by phosphoadenylyl-sulfate reductase (thioredoxin)"/>
    <property type="evidence" value="ECO:0007669"/>
    <property type="project" value="TreeGrafter"/>
</dbReference>
<evidence type="ECO:0000256" key="6">
    <source>
        <dbReference type="HAMAP-Rule" id="MF_00065"/>
    </source>
</evidence>
<dbReference type="KEGG" id="glj:GKIL_4340"/>
<protein>
    <recommendedName>
        <fullName evidence="2 6">Adenylyl-sulfate kinase</fullName>
        <ecNumber evidence="2 6">2.7.1.25</ecNumber>
    </recommendedName>
    <alternativeName>
        <fullName evidence="6">APS kinase</fullName>
    </alternativeName>
    <alternativeName>
        <fullName evidence="6">ATP adenosine-5'-phosphosulfate 3'-phosphotransferase</fullName>
    </alternativeName>
    <alternativeName>
        <fullName evidence="6">Adenosine-5'-phosphosulfate kinase</fullName>
    </alternativeName>
</protein>
<sequence>MLKLDSSVRRVTSMGKGVTIWFTGLSGAGKSTISAIVAQKLQALGRNVEVLDGDEVRLNLSAGLSFSKADRDTNVRRIGYVCRLLSRNGVIAISAAISPYRSTREELRTNISDFLEIFIDCPLGVCIDRDVKGLYARALKGEIPAFTGVSDPYEPPLNPDLTIHTDSETKEASAERVVQLLYERGYL</sequence>
<dbReference type="GO" id="GO:0005524">
    <property type="term" value="F:ATP binding"/>
    <property type="evidence" value="ECO:0007669"/>
    <property type="project" value="UniProtKB-UniRule"/>
</dbReference>
<evidence type="ECO:0000256" key="1">
    <source>
        <dbReference type="ARBA" id="ARBA00001823"/>
    </source>
</evidence>
<dbReference type="Gene3D" id="3.40.50.300">
    <property type="entry name" value="P-loop containing nucleotide triphosphate hydrolases"/>
    <property type="match status" value="1"/>
</dbReference>
<keyword evidence="10" id="KW-1185">Reference proteome</keyword>
<dbReference type="NCBIfam" id="NF002059">
    <property type="entry name" value="PRK00889.1"/>
    <property type="match status" value="1"/>
</dbReference>
<keyword evidence="6 7" id="KW-0418">Kinase</keyword>
<dbReference type="InterPro" id="IPR002891">
    <property type="entry name" value="APS"/>
</dbReference>
<name>U5QNS5_GLOK1</name>
<keyword evidence="5 6" id="KW-0067">ATP-binding</keyword>
<comment type="catalytic activity">
    <reaction evidence="1 6 7">
        <text>adenosine 5'-phosphosulfate + ATP = 3'-phosphoadenylyl sulfate + ADP + H(+)</text>
        <dbReference type="Rhea" id="RHEA:24152"/>
        <dbReference type="ChEBI" id="CHEBI:15378"/>
        <dbReference type="ChEBI" id="CHEBI:30616"/>
        <dbReference type="ChEBI" id="CHEBI:58243"/>
        <dbReference type="ChEBI" id="CHEBI:58339"/>
        <dbReference type="ChEBI" id="CHEBI:456216"/>
        <dbReference type="EC" id="2.7.1.25"/>
    </reaction>
</comment>
<dbReference type="AlphaFoldDB" id="U5QNS5"/>
<dbReference type="Proteomes" id="UP000017396">
    <property type="component" value="Chromosome"/>
</dbReference>
<reference evidence="9 10" key="1">
    <citation type="journal article" date="2013" name="PLoS ONE">
        <title>Cultivation and Complete Genome Sequencing of Gloeobacter kilaueensis sp. nov., from a Lava Cave in Kilauea Caldera, Hawai'i.</title>
        <authorList>
            <person name="Saw J.H."/>
            <person name="Schatz M."/>
            <person name="Brown M.V."/>
            <person name="Kunkel D.D."/>
            <person name="Foster J.S."/>
            <person name="Shick H."/>
            <person name="Christensen S."/>
            <person name="Hou S."/>
            <person name="Wan X."/>
            <person name="Donachie S.P."/>
        </authorList>
    </citation>
    <scope>NUCLEOTIDE SEQUENCE [LARGE SCALE GENOMIC DNA]</scope>
    <source>
        <strain evidence="10">JS</strain>
    </source>
</reference>
<dbReference type="InterPro" id="IPR059117">
    <property type="entry name" value="APS_kinase_dom"/>
</dbReference>
<evidence type="ECO:0000313" key="10">
    <source>
        <dbReference type="Proteomes" id="UP000017396"/>
    </source>
</evidence>
<dbReference type="GO" id="GO:0010134">
    <property type="term" value="P:sulfate assimilation via adenylyl sulfate reduction"/>
    <property type="evidence" value="ECO:0007669"/>
    <property type="project" value="TreeGrafter"/>
</dbReference>
<comment type="pathway">
    <text evidence="6 7">Sulfur metabolism; hydrogen sulfide biosynthesis; sulfite from sulfate: step 2/3.</text>
</comment>
<dbReference type="GO" id="GO:0004781">
    <property type="term" value="F:sulfate adenylyltransferase (ATP) activity"/>
    <property type="evidence" value="ECO:0007669"/>
    <property type="project" value="TreeGrafter"/>
</dbReference>
<dbReference type="NCBIfam" id="TIGR00455">
    <property type="entry name" value="apsK"/>
    <property type="match status" value="1"/>
</dbReference>
<organism evidence="9 10">
    <name type="scientific">Gloeobacter kilaueensis (strain ATCC BAA-2537 / CCAP 1431/1 / ULC 316 / JS1)</name>
    <dbReference type="NCBI Taxonomy" id="1183438"/>
    <lineage>
        <taxon>Bacteria</taxon>
        <taxon>Bacillati</taxon>
        <taxon>Cyanobacteriota</taxon>
        <taxon>Cyanophyceae</taxon>
        <taxon>Gloeobacterales</taxon>
        <taxon>Gloeobacteraceae</taxon>
        <taxon>Gloeobacter</taxon>
    </lineage>
</organism>
<dbReference type="OrthoDB" id="9804504at2"/>
<dbReference type="PATRIC" id="fig|1183438.3.peg.4266"/>
<evidence type="ECO:0000313" key="9">
    <source>
        <dbReference type="EMBL" id="AGY60586.1"/>
    </source>
</evidence>
<dbReference type="InterPro" id="IPR050512">
    <property type="entry name" value="Sulf_AdTrans/APS_kinase"/>
</dbReference>
<comment type="function">
    <text evidence="6 7">Catalyzes the synthesis of activated sulfate.</text>
</comment>
<dbReference type="PANTHER" id="PTHR42700:SF1">
    <property type="entry name" value="SULFATE ADENYLYLTRANSFERASE"/>
    <property type="match status" value="1"/>
</dbReference>
<dbReference type="NCBIfam" id="NF003013">
    <property type="entry name" value="PRK03846.1"/>
    <property type="match status" value="1"/>
</dbReference>
<dbReference type="SUPFAM" id="SSF52540">
    <property type="entry name" value="P-loop containing nucleoside triphosphate hydrolases"/>
    <property type="match status" value="1"/>
</dbReference>
<dbReference type="UniPathway" id="UPA00140">
    <property type="reaction ID" value="UER00205"/>
</dbReference>
<keyword evidence="3 6" id="KW-0808">Transferase</keyword>
<proteinExistence type="inferred from homology"/>
<feature type="domain" description="APS kinase" evidence="8">
    <location>
        <begin position="16"/>
        <end position="163"/>
    </location>
</feature>
<dbReference type="GO" id="GO:0005737">
    <property type="term" value="C:cytoplasm"/>
    <property type="evidence" value="ECO:0007669"/>
    <property type="project" value="TreeGrafter"/>
</dbReference>
<dbReference type="STRING" id="1183438.GKIL_4340"/>
<dbReference type="eggNOG" id="COG0529">
    <property type="taxonomic scope" value="Bacteria"/>
</dbReference>
<dbReference type="GO" id="GO:0070814">
    <property type="term" value="P:hydrogen sulfide biosynthetic process"/>
    <property type="evidence" value="ECO:0007669"/>
    <property type="project" value="UniProtKB-UniRule"/>
</dbReference>
<dbReference type="EC" id="2.7.1.25" evidence="2 6"/>
<dbReference type="EMBL" id="CP003587">
    <property type="protein sequence ID" value="AGY60586.1"/>
    <property type="molecule type" value="Genomic_DNA"/>
</dbReference>
<feature type="binding site" evidence="6">
    <location>
        <begin position="24"/>
        <end position="31"/>
    </location>
    <ligand>
        <name>ATP</name>
        <dbReference type="ChEBI" id="CHEBI:30616"/>
    </ligand>
</feature>
<evidence type="ECO:0000256" key="2">
    <source>
        <dbReference type="ARBA" id="ARBA00012121"/>
    </source>
</evidence>
<dbReference type="InterPro" id="IPR027417">
    <property type="entry name" value="P-loop_NTPase"/>
</dbReference>
<evidence type="ECO:0000256" key="4">
    <source>
        <dbReference type="ARBA" id="ARBA00022741"/>
    </source>
</evidence>